<dbReference type="RefSeq" id="WP_303736147.1">
    <property type="nucleotide sequence ID" value="NZ_SUTE01000015.1"/>
</dbReference>
<feature type="transmembrane region" description="Helical" evidence="1">
    <location>
        <begin position="21"/>
        <end position="40"/>
    </location>
</feature>
<dbReference type="EMBL" id="SUTE01000015">
    <property type="protein sequence ID" value="MBE6504498.1"/>
    <property type="molecule type" value="Genomic_DNA"/>
</dbReference>
<dbReference type="Pfam" id="PF13197">
    <property type="entry name" value="DUF4013"/>
    <property type="match status" value="1"/>
</dbReference>
<name>A0A8T3V8V1_9EURY</name>
<evidence type="ECO:0000256" key="1">
    <source>
        <dbReference type="SAM" id="Phobius"/>
    </source>
</evidence>
<feature type="transmembrane region" description="Helical" evidence="1">
    <location>
        <begin position="46"/>
        <end position="67"/>
    </location>
</feature>
<dbReference type="AlphaFoldDB" id="A0A8T3V8V1"/>
<dbReference type="Proteomes" id="UP000762703">
    <property type="component" value="Unassembled WGS sequence"/>
</dbReference>
<proteinExistence type="predicted"/>
<feature type="transmembrane region" description="Helical" evidence="1">
    <location>
        <begin position="214"/>
        <end position="234"/>
    </location>
</feature>
<protein>
    <submittedName>
        <fullName evidence="2">DUF4013 domain-containing protein</fullName>
    </submittedName>
</protein>
<evidence type="ECO:0000313" key="2">
    <source>
        <dbReference type="EMBL" id="MBE6504498.1"/>
    </source>
</evidence>
<feature type="transmembrane region" description="Helical" evidence="1">
    <location>
        <begin position="154"/>
        <end position="179"/>
    </location>
</feature>
<evidence type="ECO:0000313" key="3">
    <source>
        <dbReference type="Proteomes" id="UP000762703"/>
    </source>
</evidence>
<comment type="caution">
    <text evidence="2">The sequence shown here is derived from an EMBL/GenBank/DDBJ whole genome shotgun (WGS) entry which is preliminary data.</text>
</comment>
<feature type="transmembrane region" description="Helical" evidence="1">
    <location>
        <begin position="240"/>
        <end position="257"/>
    </location>
</feature>
<keyword evidence="1" id="KW-0812">Transmembrane</keyword>
<feature type="transmembrane region" description="Helical" evidence="1">
    <location>
        <begin position="95"/>
        <end position="116"/>
    </location>
</feature>
<reference evidence="2" key="1">
    <citation type="submission" date="2019-04" db="EMBL/GenBank/DDBJ databases">
        <title>Evolution of Biomass-Degrading Anaerobic Consortia Revealed by Metagenomics.</title>
        <authorList>
            <person name="Peng X."/>
        </authorList>
    </citation>
    <scope>NUCLEOTIDE SEQUENCE</scope>
    <source>
        <strain evidence="2">SIG12</strain>
    </source>
</reference>
<organism evidence="2 3">
    <name type="scientific">Methanobrevibacter millerae</name>
    <dbReference type="NCBI Taxonomy" id="230361"/>
    <lineage>
        <taxon>Archaea</taxon>
        <taxon>Methanobacteriati</taxon>
        <taxon>Methanobacteriota</taxon>
        <taxon>Methanomada group</taxon>
        <taxon>Methanobacteria</taxon>
        <taxon>Methanobacteriales</taxon>
        <taxon>Methanobacteriaceae</taxon>
        <taxon>Methanobrevibacter</taxon>
    </lineage>
</organism>
<gene>
    <name evidence="2" type="ORF">E7Z73_01960</name>
</gene>
<accession>A0A8T3V8V1</accession>
<keyword evidence="1" id="KW-0472">Membrane</keyword>
<keyword evidence="1" id="KW-1133">Transmembrane helix</keyword>
<sequence>MQLGEIISDALKYPFNDYGKWLVLGVLFIVCSLGSILAQFKVYNNILSLILIVVSVIVSIIVLGYALSVLRNGIDLSDEIPDFDWTNNFMDGIKYVVVTFVYFLIPTIIVSIISFITGYGPLSKILTQQNMQKFAALNGTVTANDIFNIVPKEVWASLFTSIAITAIIALILFIIFAIFDYVALCRLAKYDSLGEAFAFKEVFSDIKEIGFLKIFAYLIIALVISSIVGIILAFVSAVPFIGIIVAALFGNSFLILFNNRALGLLYSDV</sequence>
<dbReference type="InterPro" id="IPR025098">
    <property type="entry name" value="DUF4013"/>
</dbReference>